<keyword evidence="1" id="KW-0472">Membrane</keyword>
<feature type="transmembrane region" description="Helical" evidence="1">
    <location>
        <begin position="20"/>
        <end position="39"/>
    </location>
</feature>
<evidence type="ECO:0000313" key="2">
    <source>
        <dbReference type="EMBL" id="MEK8089039.1"/>
    </source>
</evidence>
<reference evidence="2 3" key="1">
    <citation type="submission" date="2024-04" db="EMBL/GenBank/DDBJ databases">
        <authorList>
            <person name="Abashina T."/>
            <person name="Shaikin A."/>
        </authorList>
    </citation>
    <scope>NUCLEOTIDE SEQUENCE [LARGE SCALE GENOMIC DNA]</scope>
    <source>
        <strain evidence="2 3">AAFK</strain>
    </source>
</reference>
<comment type="caution">
    <text evidence="2">The sequence shown here is derived from an EMBL/GenBank/DDBJ whole genome shotgun (WGS) entry which is preliminary data.</text>
</comment>
<keyword evidence="3" id="KW-1185">Reference proteome</keyword>
<evidence type="ECO:0000313" key="3">
    <source>
        <dbReference type="Proteomes" id="UP001446205"/>
    </source>
</evidence>
<keyword evidence="1" id="KW-1133">Transmembrane helix</keyword>
<gene>
    <name evidence="2" type="ORF">WOB96_04610</name>
</gene>
<proteinExistence type="predicted"/>
<accession>A0ABU9D6J9</accession>
<organism evidence="2 3">
    <name type="scientific">Thermithiobacillus plumbiphilus</name>
    <dbReference type="NCBI Taxonomy" id="1729899"/>
    <lineage>
        <taxon>Bacteria</taxon>
        <taxon>Pseudomonadati</taxon>
        <taxon>Pseudomonadota</taxon>
        <taxon>Acidithiobacillia</taxon>
        <taxon>Acidithiobacillales</taxon>
        <taxon>Thermithiobacillaceae</taxon>
        <taxon>Thermithiobacillus</taxon>
    </lineage>
</organism>
<protein>
    <recommendedName>
        <fullName evidence="4">MSHA biogenesis protein MshJ</fullName>
    </recommendedName>
</protein>
<dbReference type="RefSeq" id="WP_341370105.1">
    <property type="nucleotide sequence ID" value="NZ_JBBPCO010000003.1"/>
</dbReference>
<evidence type="ECO:0000256" key="1">
    <source>
        <dbReference type="SAM" id="Phobius"/>
    </source>
</evidence>
<dbReference type="Proteomes" id="UP001446205">
    <property type="component" value="Unassembled WGS sequence"/>
</dbReference>
<dbReference type="EMBL" id="JBBPCO010000003">
    <property type="protein sequence ID" value="MEK8089039.1"/>
    <property type="molecule type" value="Genomic_DNA"/>
</dbReference>
<keyword evidence="1" id="KW-0812">Transmembrane</keyword>
<sequence>MKSWQRLESFINATSERERLLILGAVSALIVLGGVQFVLDPIQKHTLQLQKSLKDTQQQQAAIAEEMQLLASNDPSSPQSPLRLRLARAQAQLDDVNAELAASGRRFLDDRELARWLAQLLREQGGPGLRITGLQSLPAVQVYPATGNQASNDSPALYRKGVELRFSGNYADTTRYFQRLASSPWPLEWSSLDYQVTQYPRAEVRAVVNTYILGADLPGDIKAAAPAQAPGSGEAFLDKLNRASDPAYALPTPGARP</sequence>
<name>A0ABU9D6J9_9PROT</name>
<evidence type="ECO:0008006" key="4">
    <source>
        <dbReference type="Google" id="ProtNLM"/>
    </source>
</evidence>